<accession>A0A553NDV4</accession>
<keyword evidence="4" id="KW-0472">Membrane</keyword>
<feature type="compositionally biased region" description="Polar residues" evidence="3">
    <location>
        <begin position="300"/>
        <end position="310"/>
    </location>
</feature>
<keyword evidence="4" id="KW-1133">Transmembrane helix</keyword>
<reference evidence="6 7" key="1">
    <citation type="journal article" date="2018" name="Nat. Ecol. Evol.">
        <title>Genomic signatures of mitonuclear coevolution across populations of Tigriopus californicus.</title>
        <authorList>
            <person name="Barreto F.S."/>
            <person name="Watson E.T."/>
            <person name="Lima T.G."/>
            <person name="Willett C.S."/>
            <person name="Edmands S."/>
            <person name="Li W."/>
            <person name="Burton R.S."/>
        </authorList>
    </citation>
    <scope>NUCLEOTIDE SEQUENCE [LARGE SCALE GENOMIC DNA]</scope>
    <source>
        <strain evidence="6 7">San Diego</strain>
    </source>
</reference>
<gene>
    <name evidence="6" type="ORF">TCAL_07140</name>
</gene>
<evidence type="ECO:0000256" key="2">
    <source>
        <dbReference type="SAM" id="Coils"/>
    </source>
</evidence>
<feature type="compositionally biased region" description="Polar residues" evidence="3">
    <location>
        <begin position="546"/>
        <end position="557"/>
    </location>
</feature>
<feature type="coiled-coil region" evidence="2">
    <location>
        <begin position="1279"/>
        <end position="1306"/>
    </location>
</feature>
<keyword evidence="4" id="KW-0812">Transmembrane</keyword>
<dbReference type="InterPro" id="IPR000436">
    <property type="entry name" value="Sushi_SCR_CCP_dom"/>
</dbReference>
<keyword evidence="2" id="KW-0175">Coiled coil</keyword>
<name>A0A553NDV4_TIGCA</name>
<feature type="region of interest" description="Disordered" evidence="3">
    <location>
        <begin position="1335"/>
        <end position="1398"/>
    </location>
</feature>
<dbReference type="STRING" id="6832.A0A553NDV4"/>
<evidence type="ECO:0000313" key="7">
    <source>
        <dbReference type="Proteomes" id="UP000318571"/>
    </source>
</evidence>
<comment type="caution">
    <text evidence="6">The sequence shown here is derived from an EMBL/GenBank/DDBJ whole genome shotgun (WGS) entry which is preliminary data.</text>
</comment>
<feature type="region of interest" description="Disordered" evidence="3">
    <location>
        <begin position="532"/>
        <end position="598"/>
    </location>
</feature>
<keyword evidence="7" id="KW-1185">Reference proteome</keyword>
<evidence type="ECO:0000259" key="5">
    <source>
        <dbReference type="SMART" id="SM00032"/>
    </source>
</evidence>
<feature type="compositionally biased region" description="Basic and acidic residues" evidence="3">
    <location>
        <begin position="58"/>
        <end position="71"/>
    </location>
</feature>
<feature type="compositionally biased region" description="Polar residues" evidence="3">
    <location>
        <begin position="110"/>
        <end position="133"/>
    </location>
</feature>
<proteinExistence type="predicted"/>
<feature type="transmembrane region" description="Helical" evidence="4">
    <location>
        <begin position="1617"/>
        <end position="1639"/>
    </location>
</feature>
<feature type="domain" description="Sushi" evidence="5">
    <location>
        <begin position="829"/>
        <end position="894"/>
    </location>
</feature>
<feature type="domain" description="Sushi" evidence="5">
    <location>
        <begin position="967"/>
        <end position="1026"/>
    </location>
</feature>
<protein>
    <recommendedName>
        <fullName evidence="5">Sushi domain-containing protein</fullName>
    </recommendedName>
</protein>
<evidence type="ECO:0000313" key="6">
    <source>
        <dbReference type="EMBL" id="TRY63617.1"/>
    </source>
</evidence>
<feature type="compositionally biased region" description="Basic and acidic residues" evidence="3">
    <location>
        <begin position="425"/>
        <end position="443"/>
    </location>
</feature>
<feature type="compositionally biased region" description="Basic and acidic residues" evidence="3">
    <location>
        <begin position="78"/>
        <end position="107"/>
    </location>
</feature>
<feature type="compositionally biased region" description="Polar residues" evidence="3">
    <location>
        <begin position="339"/>
        <end position="351"/>
    </location>
</feature>
<organism evidence="6 7">
    <name type="scientific">Tigriopus californicus</name>
    <name type="common">Marine copepod</name>
    <dbReference type="NCBI Taxonomy" id="6832"/>
    <lineage>
        <taxon>Eukaryota</taxon>
        <taxon>Metazoa</taxon>
        <taxon>Ecdysozoa</taxon>
        <taxon>Arthropoda</taxon>
        <taxon>Crustacea</taxon>
        <taxon>Multicrustacea</taxon>
        <taxon>Hexanauplia</taxon>
        <taxon>Copepoda</taxon>
        <taxon>Harpacticoida</taxon>
        <taxon>Harpacticidae</taxon>
        <taxon>Tigriopus</taxon>
    </lineage>
</organism>
<feature type="compositionally biased region" description="Polar residues" evidence="3">
    <location>
        <begin position="228"/>
        <end position="240"/>
    </location>
</feature>
<feature type="region of interest" description="Disordered" evidence="3">
    <location>
        <begin position="58"/>
        <end position="459"/>
    </location>
</feature>
<feature type="compositionally biased region" description="Low complexity" evidence="3">
    <location>
        <begin position="1385"/>
        <end position="1396"/>
    </location>
</feature>
<dbReference type="Proteomes" id="UP000318571">
    <property type="component" value="Chromosome 10"/>
</dbReference>
<feature type="compositionally biased region" description="Polar residues" evidence="3">
    <location>
        <begin position="569"/>
        <end position="596"/>
    </location>
</feature>
<evidence type="ECO:0000256" key="1">
    <source>
        <dbReference type="ARBA" id="ARBA00023157"/>
    </source>
</evidence>
<evidence type="ECO:0000256" key="4">
    <source>
        <dbReference type="SAM" id="Phobius"/>
    </source>
</evidence>
<feature type="domain" description="Sushi" evidence="5">
    <location>
        <begin position="675"/>
        <end position="750"/>
    </location>
</feature>
<evidence type="ECO:0000256" key="3">
    <source>
        <dbReference type="SAM" id="MobiDB-lite"/>
    </source>
</evidence>
<dbReference type="SMART" id="SM00032">
    <property type="entry name" value="CCP"/>
    <property type="match status" value="3"/>
</dbReference>
<sequence>MERKMWELRTEATKDFEVVFKPRPQKEGVPEISILKKMFPQLTLKELNEMTLEGFNKYRDDAKDRESERKKNMNQHSHSGDKSKENTPEKKPEREGTIEGDSRKDGKPNPSENGGNMTDSTGQGKNMTSPTNTDKQDQEGSPNKVPEKERENDGSSQKTRKKRQTNGKESDQPPRPPSDDPREGDSRPTNQTDRPRNETGANDQKPKPKEGGNGLNGTDDAREPPKGSDNNQTRPGNNSTDDLKPMEGQKPPGDTNSRPDGSHPQPEGDGTRPKEDRTEPKPGEGKPEDKGEPHEKNKTDTGQNKPTTVVENESRSNTSNPNSNRTQSGGQPPRESSKPDNGTKNPNTDSGATRPKPSDGSTPNPTKPDESKPKPNEIGGVNQKPAKPNEPQPKLNETGGGNQRPATPEDSQPSKGSDNAGNEQGSDKERPRPKPKPMKKDSAKPIAPIGVTPVSGSLKRAQACSCPAKAKIMKELTFDQVDPDPMLEDTTSEAFAKFKSEQETILNEALGKNGVLKAKGFAGINILSVSIGPQPDVSSRRKRETNAVTAQTQSECTGSCDPNDLDTAVNGTSGVSSTDPATAASPCSKTSLTAMTNPPPSHLVSTLANDAMIDSSFYLHLTCSRSGSDEYRQYQETAPLTDDSLDNKVGVLCNDGAFAERAWPDETNCQVVETCANIPSPPNASLLLPPGSNEIAGGSSLFYVCSDPEALLNDGSGLNNFEIKCEGTQLKVNRNGSMVDFDPTTHFPTCLSQCKTLFIGNKQYAPRVQNGTTPVIRAGETLPFDCPNGMYVENMAYNVSSVDGNCQADGKFQIETRKCFLIPCTQEDIDDVPPGDNNGDMVTTATGEIMPAESIFFKCSDPLKVPSNGREEIEALCMKGGNFSVTNWPTAPYCLRTCSNFPNITKMAVVDRSPVLEGRTVEYKCRNAKKIPATGQKVLVPCEADGKFQYEDAGFPLTNYPDCVTGCVVFPTIEHFKPKIRLPLLPGASVEYECERNGFVPHTDTNLVMECQGNGTFTPTTAIPQCVPVETCRQKDYPTHPNYIVFDNTTVSYRQNQFLQMVCANDDLVTESQNFSSVTFGIKCTKNATTNEFKFEENVQWPRCIPKKCIKVMAKHHNLTNTCQCGFDECSEYIYNTIPNQCPEVPTGPFCSLEPYHDWSGEIAELFQGDAPTEVPTASELTQLAVMETELDMTIAEIEAILTAEPNTTTPARRKRSNVPLICSELQAKVVKIQDMLAIGVTNKVFPISEVILQCSFLRRSTVTKEDCDDEKVDLTGSLTTLKAKVQESKTTIEELIEDNKAAEILWAEAVAEANAKAANETQHRLEEAKTYNGISVSSNSTTNNTEETPQKMDEQKQMNATDATDETVITNIGGTGNSEEAKNKTNNGNNNGNNMKTRKKRAAFIKTLIRQKRGLMFRCNTSMVYGISFKDMHHPEGIMADRCCCPNFQGEFFKCMATIDSPWNNVLSSVRSAFFKEKYKMVEQEIRFLIKSTNYSEIAMSGQMGNFSFIGLNNTGNKIGAVFHVVLKWPHWDNHVRIENSFLKAAEMYAKQTEDEEHILGKMVQGKFERNLYVLESGKKGIECVRSPFPDPPGFDAKNGTNSLTSEVSKEDENGWLVFVMVPLAIICFLGILIHLVFKSKACLIRYWV</sequence>
<feature type="compositionally biased region" description="Low complexity" evidence="3">
    <location>
        <begin position="315"/>
        <end position="328"/>
    </location>
</feature>
<feature type="compositionally biased region" description="Polar residues" evidence="3">
    <location>
        <begin position="409"/>
        <end position="424"/>
    </location>
</feature>
<feature type="compositionally biased region" description="Basic and acidic residues" evidence="3">
    <location>
        <begin position="269"/>
        <end position="299"/>
    </location>
</feature>
<feature type="compositionally biased region" description="Polar residues" evidence="3">
    <location>
        <begin position="1358"/>
        <end position="1373"/>
    </location>
</feature>
<dbReference type="EMBL" id="VCGU01000458">
    <property type="protein sequence ID" value="TRY63617.1"/>
    <property type="molecule type" value="Genomic_DNA"/>
</dbReference>
<feature type="compositionally biased region" description="Basic and acidic residues" evidence="3">
    <location>
        <begin position="166"/>
        <end position="186"/>
    </location>
</feature>
<keyword evidence="1" id="KW-1015">Disulfide bond</keyword>